<dbReference type="eggNOG" id="KOG3783">
    <property type="taxonomic scope" value="Eukaryota"/>
</dbReference>
<dbReference type="GO" id="GO:0005741">
    <property type="term" value="C:mitochondrial outer membrane"/>
    <property type="evidence" value="ECO:0007669"/>
    <property type="project" value="TreeGrafter"/>
</dbReference>
<dbReference type="PANTHER" id="PTHR31859">
    <property type="entry name" value="TETRATRICOPEPTIDE REPEAT PROTEIN 39 FAMILY MEMBER"/>
    <property type="match status" value="1"/>
</dbReference>
<feature type="transmembrane region" description="Helical" evidence="6">
    <location>
        <begin position="352"/>
        <end position="370"/>
    </location>
</feature>
<name>F0XL48_GROCL</name>
<keyword evidence="6" id="KW-0812">Transmembrane</keyword>
<dbReference type="InParanoid" id="F0XL48"/>
<feature type="transmembrane region" description="Helical" evidence="6">
    <location>
        <begin position="312"/>
        <end position="331"/>
    </location>
</feature>
<dbReference type="Pfam" id="PF10300">
    <property type="entry name" value="Iml2-TPR_39"/>
    <property type="match status" value="1"/>
</dbReference>
<evidence type="ECO:0000256" key="6">
    <source>
        <dbReference type="SAM" id="Phobius"/>
    </source>
</evidence>
<proteinExistence type="predicted"/>
<feature type="region of interest" description="Disordered" evidence="5">
    <location>
        <begin position="122"/>
        <end position="146"/>
    </location>
</feature>
<dbReference type="Proteomes" id="UP000007796">
    <property type="component" value="Unassembled WGS sequence"/>
</dbReference>
<evidence type="ECO:0000256" key="1">
    <source>
        <dbReference type="ARBA" id="ARBA00011408"/>
    </source>
</evidence>
<reference evidence="7 8" key="1">
    <citation type="journal article" date="2011" name="Proc. Natl. Acad. Sci. U.S.A.">
        <title>Genome and transcriptome analyses of the mountain pine beetle-fungal symbiont Grosmannia clavigera, a lodgepole pine pathogen.</title>
        <authorList>
            <person name="DiGuistini S."/>
            <person name="Wang Y."/>
            <person name="Liao N.Y."/>
            <person name="Taylor G."/>
            <person name="Tanguay P."/>
            <person name="Feau N."/>
            <person name="Henrissat B."/>
            <person name="Chan S.K."/>
            <person name="Hesse-Orce U."/>
            <person name="Alamouti S.M."/>
            <person name="Tsui C.K.M."/>
            <person name="Docking R.T."/>
            <person name="Levasseur A."/>
            <person name="Haridas S."/>
            <person name="Robertson G."/>
            <person name="Birol I."/>
            <person name="Holt R.A."/>
            <person name="Marra M.A."/>
            <person name="Hamelin R.C."/>
            <person name="Hirst M."/>
            <person name="Jones S.J.M."/>
            <person name="Bohlmann J."/>
            <person name="Breuil C."/>
        </authorList>
    </citation>
    <scope>NUCLEOTIDE SEQUENCE [LARGE SCALE GENOMIC DNA]</scope>
    <source>
        <strain evidence="8">kw1407 / UAMH 11150</strain>
    </source>
</reference>
<dbReference type="InterPro" id="IPR019412">
    <property type="entry name" value="IML2/TPR_39"/>
</dbReference>
<dbReference type="GO" id="GO:0005634">
    <property type="term" value="C:nucleus"/>
    <property type="evidence" value="ECO:0007669"/>
    <property type="project" value="TreeGrafter"/>
</dbReference>
<evidence type="ECO:0000313" key="7">
    <source>
        <dbReference type="EMBL" id="EFX01609.1"/>
    </source>
</evidence>
<sequence>MSLRNWFRGVPASTPAGRASSGPSPVVSASTSAAAIADSEQDGEIPDLEDAMAATALILNGDINGAEARLRRRKDGSTFHQLGLGISTFVASVLGFEKDIMAEATARLIDCEARAWADMKKAQKQAAMQSSTQPQPSVHGKPATQTYPPGSEFALVHAEAQLMLAIIAVLHESLTEAIKGFYKLRKVYISLNGIMESEIAFFNHENGITGKIAERSALTEDKMPGTFDDAEFTSVESSDNSDTGRVDGTRDDFVVGANTLDAMRRIVTPRNSPKSRVTFPHAEEANIGSKNGHNDFTDSVDIFVHSGANMCFGILLLLILMVPPAFSRLLYVIGFKGDRDRGVRMLWRSTKFDNVNGGVAGLVLLAYYNGSIGYCDIIPTQADVKELADPEEIVGYPRKRCKNLLEQMRSLYPDSMLWRLEEARALAIGRNIEEAIGILSMGDAGRMRQITALTKFELALNAMCAMDWRLMRDAFLHCVKLNDWSHALYYYNAGCAELELYRDAFDQASSLLDEAKKSEAKTAASKHKKAAEDLFRLAPTMAGKKKFMSRQMPFDAFVIRKITKWEERAKALNIDLADSIGASPAQEMIYLWNGSKRMRARFLEKALTCLRWKRCTAGLDVVKVFRATTDEWTMGNLCQVSLMRSLGRTEDARVVLERDILVHDR</sequence>
<dbReference type="FunCoup" id="F0XL48">
    <property type="interactions" value="117"/>
</dbReference>
<evidence type="ECO:0000313" key="8">
    <source>
        <dbReference type="Proteomes" id="UP000007796"/>
    </source>
</evidence>
<gene>
    <name evidence="7" type="ORF">CMQ_8075</name>
</gene>
<dbReference type="EMBL" id="GL629788">
    <property type="protein sequence ID" value="EFX01609.1"/>
    <property type="molecule type" value="Genomic_DNA"/>
</dbReference>
<accession>F0XL48</accession>
<dbReference type="GO" id="GO:0005829">
    <property type="term" value="C:cytosol"/>
    <property type="evidence" value="ECO:0007669"/>
    <property type="project" value="TreeGrafter"/>
</dbReference>
<keyword evidence="6" id="KW-0472">Membrane</keyword>
<evidence type="ECO:0000256" key="4">
    <source>
        <dbReference type="ARBA" id="ARBA00043897"/>
    </source>
</evidence>
<dbReference type="HOGENOM" id="CLU_014926_1_0_1"/>
<evidence type="ECO:0000256" key="5">
    <source>
        <dbReference type="SAM" id="MobiDB-lite"/>
    </source>
</evidence>
<dbReference type="GeneID" id="25981690"/>
<keyword evidence="6" id="KW-1133">Transmembrane helix</keyword>
<dbReference type="RefSeq" id="XP_014171091.1">
    <property type="nucleotide sequence ID" value="XM_014315616.1"/>
</dbReference>
<comment type="function">
    <text evidence="4">Inclusion body (IB) resident protein that interacts strongly with lipid droplet (LD) proteins. Involved in LD-mediated IB clearing after protein folding stress, probably by enabling access to the IBs of an LD-stored soluble sterol derivative that acts as a chaperone in inclusion clearing.</text>
</comment>
<keyword evidence="8" id="KW-1185">Reference proteome</keyword>
<dbReference type="OrthoDB" id="2154985at2759"/>
<evidence type="ECO:0000256" key="3">
    <source>
        <dbReference type="ARBA" id="ARBA00019539"/>
    </source>
</evidence>
<dbReference type="PANTHER" id="PTHR31859:SF1">
    <property type="entry name" value="TETRATRICOPEPTIDE REPEAT PROTEIN 39C"/>
    <property type="match status" value="1"/>
</dbReference>
<evidence type="ECO:0000256" key="2">
    <source>
        <dbReference type="ARBA" id="ARBA00018424"/>
    </source>
</evidence>
<protein>
    <recommendedName>
        <fullName evidence="2">Inclusion body clearance protein IML2</fullName>
    </recommendedName>
    <alternativeName>
        <fullName evidence="3">Inclusion body clearance protein iml2</fullName>
    </alternativeName>
</protein>
<organism evidence="8">
    <name type="scientific">Grosmannia clavigera (strain kw1407 / UAMH 11150)</name>
    <name type="common">Blue stain fungus</name>
    <name type="synonym">Graphiocladiella clavigera</name>
    <dbReference type="NCBI Taxonomy" id="655863"/>
    <lineage>
        <taxon>Eukaryota</taxon>
        <taxon>Fungi</taxon>
        <taxon>Dikarya</taxon>
        <taxon>Ascomycota</taxon>
        <taxon>Pezizomycotina</taxon>
        <taxon>Sordariomycetes</taxon>
        <taxon>Sordariomycetidae</taxon>
        <taxon>Ophiostomatales</taxon>
        <taxon>Ophiostomataceae</taxon>
        <taxon>Leptographium</taxon>
    </lineage>
</organism>
<comment type="subunit">
    <text evidence="1">Interacts with lipid droplet proteins.</text>
</comment>
<dbReference type="AlphaFoldDB" id="F0XL48"/>